<evidence type="ECO:0000313" key="2">
    <source>
        <dbReference type="Proteomes" id="UP000066284"/>
    </source>
</evidence>
<protein>
    <submittedName>
        <fullName evidence="1">Uncharacterized protein</fullName>
    </submittedName>
</protein>
<dbReference type="Proteomes" id="UP000066284">
    <property type="component" value="Chromosome 1"/>
</dbReference>
<keyword evidence="2" id="KW-1185">Reference proteome</keyword>
<reference evidence="2" key="1">
    <citation type="submission" date="2015-09" db="EMBL/GenBank/DDBJ databases">
        <authorList>
            <person name="Daims H."/>
        </authorList>
    </citation>
    <scope>NUCLEOTIDE SEQUENCE [LARGE SCALE GENOMIC DNA]</scope>
</reference>
<dbReference type="AlphaFoldDB" id="A0A0S4KVV9"/>
<name>A0A0S4KVV9_9BACT</name>
<sequence>MLTKLLLLVTIGIFAPPFLWLACGSQLVYASRLARRQRLIQRAHRLIHTHASSNQTKPRG</sequence>
<organism evidence="1 2">
    <name type="scientific">Candidatus Nitrospira inopinata</name>
    <dbReference type="NCBI Taxonomy" id="1715989"/>
    <lineage>
        <taxon>Bacteria</taxon>
        <taxon>Pseudomonadati</taxon>
        <taxon>Nitrospirota</taxon>
        <taxon>Nitrospiria</taxon>
        <taxon>Nitrospirales</taxon>
        <taxon>Nitrospiraceae</taxon>
        <taxon>Nitrospira</taxon>
    </lineage>
</organism>
<gene>
    <name evidence="1" type="ORF">NITINOP_2338</name>
</gene>
<dbReference type="EMBL" id="LN885086">
    <property type="protein sequence ID" value="CUQ67310.1"/>
    <property type="molecule type" value="Genomic_DNA"/>
</dbReference>
<accession>A0A0S4KVV9</accession>
<dbReference type="PROSITE" id="PS51257">
    <property type="entry name" value="PROKAR_LIPOPROTEIN"/>
    <property type="match status" value="1"/>
</dbReference>
<evidence type="ECO:0000313" key="1">
    <source>
        <dbReference type="EMBL" id="CUQ67310.1"/>
    </source>
</evidence>
<proteinExistence type="predicted"/>
<dbReference type="STRING" id="1715989.NITINOP_2338"/>
<dbReference type="KEGG" id="nio:NITINOP_2338"/>